<comment type="pathway">
    <text evidence="1">Protein modification; [NiFe] hydrogenase maturation.</text>
</comment>
<dbReference type="SUPFAM" id="SSF54975">
    <property type="entry name" value="Acylphosphatase/BLUF domain-like"/>
    <property type="match status" value="1"/>
</dbReference>
<evidence type="ECO:0000256" key="1">
    <source>
        <dbReference type="ARBA" id="ARBA00004711"/>
    </source>
</evidence>
<dbReference type="InterPro" id="IPR036046">
    <property type="entry name" value="Acylphosphatase-like_dom_sf"/>
</dbReference>
<dbReference type="NCBIfam" id="TIGR00143">
    <property type="entry name" value="hypF"/>
    <property type="match status" value="1"/>
</dbReference>
<name>A0ABV6YWI8_UNCC1</name>
<evidence type="ECO:0000256" key="3">
    <source>
        <dbReference type="ARBA" id="ARBA00022598"/>
    </source>
</evidence>
<dbReference type="EMBL" id="JBHPBY010000108">
    <property type="protein sequence ID" value="MFC1850569.1"/>
    <property type="molecule type" value="Genomic_DNA"/>
</dbReference>
<dbReference type="Pfam" id="PF07503">
    <property type="entry name" value="zf-HYPF"/>
    <property type="match status" value="2"/>
</dbReference>
<feature type="domain" description="Acylphosphatase-like" evidence="10">
    <location>
        <begin position="7"/>
        <end position="93"/>
    </location>
</feature>
<evidence type="ECO:0000256" key="8">
    <source>
        <dbReference type="PIRNR" id="PIRNR006256"/>
    </source>
</evidence>
<proteinExistence type="inferred from homology"/>
<dbReference type="Gene3D" id="3.30.420.360">
    <property type="match status" value="1"/>
</dbReference>
<dbReference type="Proteomes" id="UP001594351">
    <property type="component" value="Unassembled WGS sequence"/>
</dbReference>
<reference evidence="12 13" key="1">
    <citation type="submission" date="2024-09" db="EMBL/GenBank/DDBJ databases">
        <title>Laminarin stimulates single cell rates of sulfate reduction while oxygen inhibits transcriptomic activity in coastal marine sediment.</title>
        <authorList>
            <person name="Lindsay M."/>
            <person name="Orcutt B."/>
            <person name="Emerson D."/>
            <person name="Stepanauskas R."/>
            <person name="D'Angelo T."/>
        </authorList>
    </citation>
    <scope>NUCLEOTIDE SEQUENCE [LARGE SCALE GENOMIC DNA]</scope>
    <source>
        <strain evidence="12">SAG AM-311-K15</strain>
    </source>
</reference>
<dbReference type="InterPro" id="IPR041440">
    <property type="entry name" value="HypF_C"/>
</dbReference>
<comment type="similarity">
    <text evidence="2 8">Belongs to the carbamoyltransferase HypF family.</text>
</comment>
<sequence length="768" mass="85481">MKQAKVAHKIAITGMVQGVGFRPFIYRLAREESVRGRIKNSLSGVSIHLEGEVEAVTRMLARITTEKPVMANIASIQVTDTRYTGCGTFEIVPSKSEGEVKLSIAPDIGLCEACQSEMEDPADRRAVYPFINCVDCGPRYSIIRQLPYDRPLTSMSEFKMCPDCEREYHDPGDRRFHAQPVACPRCGPRMQLIISQSELTITDQDRVVPHTAQLLQAGKIVAIKGLGGYHLACDARSDEAVARLRERKGRPDKPFAIMAKDFTEIEQIAVVSEIEKRLLYSPRSPIILLQKQEVSTLSRHVSPRNRCIGVMIPYTPLHKLLFTLAPPILVMTSGNRSGFPICFQDEVTLQDLALIADAFLIHNRPIVNPCDDSVALEQSGGIYLQRCGRGEAPHEFQLTAPVPPVLACGAEQKAAVALTAGSRFILGPYLGDLYSAEALDHYTYVTRNLLDLYRVIPTVVVHDLHPDYLSSHFARNFPAETKTAVQHHHAHLAACLLENRCDRSALGFCFDGTGYGDDHTVWGGELLLGDLKSYQRVGHCSPLLMPGGEQAIKEPWRMALSYLYFHDKEQTSKLAEIFLPGIAAKDTDANLQLLRNDVGPRTSSMGRIFDIAAALLQKRYRISYEGQGAMELQYLAENSSEQGSPFPLIIEERAEMMLVRPQTFIQPLLEGLQNEVKPESLALSFHLTVAQWVLQASVLFREKYGITTIVLTGGVFQNLLLLKKSRHLLEREKFTVLVHRRIPCNDGGIAFGQLAVALSRMGTNLIQE</sequence>
<dbReference type="Gene3D" id="3.30.420.40">
    <property type="match status" value="1"/>
</dbReference>
<dbReference type="Pfam" id="PF17788">
    <property type="entry name" value="HypF_C"/>
    <property type="match status" value="1"/>
</dbReference>
<dbReference type="PROSITE" id="PS51160">
    <property type="entry name" value="ACYLPHOSPHATASE_3"/>
    <property type="match status" value="1"/>
</dbReference>
<accession>A0ABV6YWI8</accession>
<keyword evidence="5" id="KW-0863">Zinc-finger</keyword>
<evidence type="ECO:0000259" key="10">
    <source>
        <dbReference type="PROSITE" id="PS51160"/>
    </source>
</evidence>
<feature type="active site" evidence="9">
    <location>
        <position position="22"/>
    </location>
</feature>
<dbReference type="Pfam" id="PF01300">
    <property type="entry name" value="Sua5_yciO_yrdC"/>
    <property type="match status" value="1"/>
</dbReference>
<evidence type="ECO:0000256" key="6">
    <source>
        <dbReference type="ARBA" id="ARBA00022833"/>
    </source>
</evidence>
<comment type="caution">
    <text evidence="12">The sequence shown here is derived from an EMBL/GenBank/DDBJ whole genome shotgun (WGS) entry which is preliminary data.</text>
</comment>
<evidence type="ECO:0000256" key="2">
    <source>
        <dbReference type="ARBA" id="ARBA00008097"/>
    </source>
</evidence>
<gene>
    <name evidence="12" type="primary">hypF</name>
    <name evidence="12" type="ORF">ACFL27_10290</name>
</gene>
<dbReference type="InterPro" id="IPR001792">
    <property type="entry name" value="Acylphosphatase-like_dom"/>
</dbReference>
<dbReference type="PANTHER" id="PTHR42959:SF1">
    <property type="entry name" value="CARBAMOYLTRANSFERASE HYPF"/>
    <property type="match status" value="1"/>
</dbReference>
<dbReference type="Pfam" id="PF22521">
    <property type="entry name" value="HypF_C_2"/>
    <property type="match status" value="1"/>
</dbReference>
<keyword evidence="4" id="KW-0479">Metal-binding</keyword>
<feature type="active site" evidence="9">
    <location>
        <position position="40"/>
    </location>
</feature>
<evidence type="ECO:0000256" key="9">
    <source>
        <dbReference type="PROSITE-ProRule" id="PRU00520"/>
    </source>
</evidence>
<dbReference type="InterPro" id="IPR055128">
    <property type="entry name" value="HypF_C_2"/>
</dbReference>
<dbReference type="Pfam" id="PF00708">
    <property type="entry name" value="Acylphosphatase"/>
    <property type="match status" value="1"/>
</dbReference>
<keyword evidence="3 12" id="KW-0436">Ligase</keyword>
<comment type="catalytic activity">
    <reaction evidence="7">
        <text>C-terminal L-cysteinyl-[HypE protein] + carbamoyl phosphate + ATP + H2O = C-terminal S-carboxamide-L-cysteinyl-[HypE protein] + AMP + phosphate + diphosphate + H(+)</text>
        <dbReference type="Rhea" id="RHEA:55636"/>
        <dbReference type="Rhea" id="RHEA-COMP:14247"/>
        <dbReference type="Rhea" id="RHEA-COMP:14392"/>
        <dbReference type="ChEBI" id="CHEBI:15377"/>
        <dbReference type="ChEBI" id="CHEBI:15378"/>
        <dbReference type="ChEBI" id="CHEBI:30616"/>
        <dbReference type="ChEBI" id="CHEBI:33019"/>
        <dbReference type="ChEBI" id="CHEBI:43474"/>
        <dbReference type="ChEBI" id="CHEBI:58228"/>
        <dbReference type="ChEBI" id="CHEBI:76913"/>
        <dbReference type="ChEBI" id="CHEBI:139126"/>
        <dbReference type="ChEBI" id="CHEBI:456215"/>
    </reaction>
</comment>
<organism evidence="12 13">
    <name type="scientific">candidate division CSSED10-310 bacterium</name>
    <dbReference type="NCBI Taxonomy" id="2855610"/>
    <lineage>
        <taxon>Bacteria</taxon>
        <taxon>Bacteria division CSSED10-310</taxon>
    </lineage>
</organism>
<keyword evidence="13" id="KW-1185">Reference proteome</keyword>
<dbReference type="InterPro" id="IPR011125">
    <property type="entry name" value="Znf_HypF"/>
</dbReference>
<evidence type="ECO:0000256" key="5">
    <source>
        <dbReference type="ARBA" id="ARBA00022771"/>
    </source>
</evidence>
<feature type="domain" description="YrdC-like" evidence="11">
    <location>
        <begin position="205"/>
        <end position="390"/>
    </location>
</feature>
<dbReference type="InterPro" id="IPR051060">
    <property type="entry name" value="Carbamoyltrans_HypF-like"/>
</dbReference>
<evidence type="ECO:0000259" key="11">
    <source>
        <dbReference type="PROSITE" id="PS51163"/>
    </source>
</evidence>
<protein>
    <recommendedName>
        <fullName evidence="8">Carbamoyltransferase</fullName>
        <ecNumber evidence="8">6.2.-.-</ecNumber>
    </recommendedName>
</protein>
<dbReference type="SUPFAM" id="SSF55821">
    <property type="entry name" value="YrdC/RibB"/>
    <property type="match status" value="1"/>
</dbReference>
<dbReference type="InterPro" id="IPR043129">
    <property type="entry name" value="ATPase_NBD"/>
</dbReference>
<dbReference type="Gene3D" id="3.30.110.120">
    <property type="match status" value="1"/>
</dbReference>
<keyword evidence="9" id="KW-0378">Hydrolase</keyword>
<evidence type="ECO:0000313" key="13">
    <source>
        <dbReference type="Proteomes" id="UP001594351"/>
    </source>
</evidence>
<evidence type="ECO:0000313" key="12">
    <source>
        <dbReference type="EMBL" id="MFC1850569.1"/>
    </source>
</evidence>
<dbReference type="PANTHER" id="PTHR42959">
    <property type="entry name" value="CARBAMOYLTRANSFERASE"/>
    <property type="match status" value="1"/>
</dbReference>
<dbReference type="InterPro" id="IPR004421">
    <property type="entry name" value="Carbamoyltransferase_HypF"/>
</dbReference>
<dbReference type="GO" id="GO:0016874">
    <property type="term" value="F:ligase activity"/>
    <property type="evidence" value="ECO:0007669"/>
    <property type="project" value="UniProtKB-KW"/>
</dbReference>
<dbReference type="EC" id="6.2.-.-" evidence="8"/>
<dbReference type="InterPro" id="IPR006070">
    <property type="entry name" value="Sua5-like_dom"/>
</dbReference>
<evidence type="ECO:0000256" key="7">
    <source>
        <dbReference type="ARBA" id="ARBA00048220"/>
    </source>
</evidence>
<evidence type="ECO:0000256" key="4">
    <source>
        <dbReference type="ARBA" id="ARBA00022723"/>
    </source>
</evidence>
<dbReference type="SUPFAM" id="SSF53067">
    <property type="entry name" value="Actin-like ATPase domain"/>
    <property type="match status" value="1"/>
</dbReference>
<dbReference type="Gene3D" id="3.90.870.50">
    <property type="match status" value="1"/>
</dbReference>
<dbReference type="PROSITE" id="PS51163">
    <property type="entry name" value="YRDC"/>
    <property type="match status" value="1"/>
</dbReference>
<dbReference type="InterPro" id="IPR017945">
    <property type="entry name" value="DHBP_synth_RibB-like_a/b_dom"/>
</dbReference>
<comment type="catalytic activity">
    <reaction evidence="9">
        <text>an acyl phosphate + H2O = a carboxylate + phosphate + H(+)</text>
        <dbReference type="Rhea" id="RHEA:14965"/>
        <dbReference type="ChEBI" id="CHEBI:15377"/>
        <dbReference type="ChEBI" id="CHEBI:15378"/>
        <dbReference type="ChEBI" id="CHEBI:29067"/>
        <dbReference type="ChEBI" id="CHEBI:43474"/>
        <dbReference type="ChEBI" id="CHEBI:59918"/>
        <dbReference type="EC" id="3.6.1.7"/>
    </reaction>
</comment>
<dbReference type="PROSITE" id="PS00150">
    <property type="entry name" value="ACYLPHOSPHATASE_1"/>
    <property type="match status" value="1"/>
</dbReference>
<dbReference type="PIRSF" id="PIRSF006256">
    <property type="entry name" value="CMPcnvr_hdrg_mat"/>
    <property type="match status" value="1"/>
</dbReference>
<keyword evidence="6" id="KW-0862">Zinc</keyword>
<dbReference type="InterPro" id="IPR017968">
    <property type="entry name" value="Acylphosphatase_CS"/>
</dbReference>